<sequence>MRVLQWIHGNAMDVRQKEALIWKMDVITMKRLRKSVGVAWIEESGLTNQSKGRKGGSDSQMVAIRRLEAKSERLNSQEESVRPVYHQSKPSIRILNPTGGAIDQNREEQNRRSIDNQE</sequence>
<comment type="caution">
    <text evidence="1">The sequence shown here is derived from an EMBL/GenBank/DDBJ whole genome shotgun (WGS) entry which is preliminary data.</text>
</comment>
<proteinExistence type="predicted"/>
<keyword evidence="2" id="KW-1185">Reference proteome</keyword>
<accession>A0ACB9HGU4</accession>
<organism evidence="1 2">
    <name type="scientific">Smallanthus sonchifolius</name>
    <dbReference type="NCBI Taxonomy" id="185202"/>
    <lineage>
        <taxon>Eukaryota</taxon>
        <taxon>Viridiplantae</taxon>
        <taxon>Streptophyta</taxon>
        <taxon>Embryophyta</taxon>
        <taxon>Tracheophyta</taxon>
        <taxon>Spermatophyta</taxon>
        <taxon>Magnoliopsida</taxon>
        <taxon>eudicotyledons</taxon>
        <taxon>Gunneridae</taxon>
        <taxon>Pentapetalae</taxon>
        <taxon>asterids</taxon>
        <taxon>campanulids</taxon>
        <taxon>Asterales</taxon>
        <taxon>Asteraceae</taxon>
        <taxon>Asteroideae</taxon>
        <taxon>Heliantheae alliance</taxon>
        <taxon>Millerieae</taxon>
        <taxon>Smallanthus</taxon>
    </lineage>
</organism>
<evidence type="ECO:0000313" key="1">
    <source>
        <dbReference type="EMBL" id="KAI3794668.1"/>
    </source>
</evidence>
<protein>
    <submittedName>
        <fullName evidence="1">Uncharacterized protein</fullName>
    </submittedName>
</protein>
<reference evidence="2" key="1">
    <citation type="journal article" date="2022" name="Mol. Ecol. Resour.">
        <title>The genomes of chicory, endive, great burdock and yacon provide insights into Asteraceae palaeo-polyploidization history and plant inulin production.</title>
        <authorList>
            <person name="Fan W."/>
            <person name="Wang S."/>
            <person name="Wang H."/>
            <person name="Wang A."/>
            <person name="Jiang F."/>
            <person name="Liu H."/>
            <person name="Zhao H."/>
            <person name="Xu D."/>
            <person name="Zhang Y."/>
        </authorList>
    </citation>
    <scope>NUCLEOTIDE SEQUENCE [LARGE SCALE GENOMIC DNA]</scope>
    <source>
        <strain evidence="2">cv. Yunnan</strain>
    </source>
</reference>
<reference evidence="1 2" key="2">
    <citation type="journal article" date="2022" name="Mol. Ecol. Resour.">
        <title>The genomes of chicory, endive, great burdock and yacon provide insights into Asteraceae paleo-polyploidization history and plant inulin production.</title>
        <authorList>
            <person name="Fan W."/>
            <person name="Wang S."/>
            <person name="Wang H."/>
            <person name="Wang A."/>
            <person name="Jiang F."/>
            <person name="Liu H."/>
            <person name="Zhao H."/>
            <person name="Xu D."/>
            <person name="Zhang Y."/>
        </authorList>
    </citation>
    <scope>NUCLEOTIDE SEQUENCE [LARGE SCALE GENOMIC DNA]</scope>
    <source>
        <strain evidence="2">cv. Yunnan</strain>
        <tissue evidence="1">Leaves</tissue>
    </source>
</reference>
<gene>
    <name evidence="1" type="ORF">L1987_37301</name>
</gene>
<name>A0ACB9HGU4_9ASTR</name>
<dbReference type="EMBL" id="CM042029">
    <property type="protein sequence ID" value="KAI3794668.1"/>
    <property type="molecule type" value="Genomic_DNA"/>
</dbReference>
<evidence type="ECO:0000313" key="2">
    <source>
        <dbReference type="Proteomes" id="UP001056120"/>
    </source>
</evidence>
<dbReference type="Proteomes" id="UP001056120">
    <property type="component" value="Linkage Group LG12"/>
</dbReference>